<reference evidence="3" key="1">
    <citation type="submission" date="2018-05" db="EMBL/GenBank/DDBJ databases">
        <title>Pseudarcicella sp. HME7025 Genome sequencing and assembly.</title>
        <authorList>
            <person name="Kim H."/>
            <person name="Kang H."/>
            <person name="Joh K."/>
        </authorList>
    </citation>
    <scope>NUCLEOTIDE SEQUENCE [LARGE SCALE GENOMIC DNA]</scope>
    <source>
        <strain evidence="3">HME7025</strain>
    </source>
</reference>
<evidence type="ECO:0000313" key="2">
    <source>
        <dbReference type="EMBL" id="AWL08411.1"/>
    </source>
</evidence>
<feature type="transmembrane region" description="Helical" evidence="1">
    <location>
        <begin position="78"/>
        <end position="98"/>
    </location>
</feature>
<dbReference type="Proteomes" id="UP000245468">
    <property type="component" value="Chromosome"/>
</dbReference>
<protein>
    <submittedName>
        <fullName evidence="2">Uncharacterized protein</fullName>
    </submittedName>
</protein>
<gene>
    <name evidence="2" type="ORF">HME7025_00539</name>
</gene>
<accession>A0A2S2DSP0</accession>
<dbReference type="AlphaFoldDB" id="A0A2S2DSP0"/>
<dbReference type="EMBL" id="CP029346">
    <property type="protein sequence ID" value="AWL08411.1"/>
    <property type="molecule type" value="Genomic_DNA"/>
</dbReference>
<keyword evidence="3" id="KW-1185">Reference proteome</keyword>
<dbReference type="KEGG" id="psez:HME7025_00539"/>
<proteinExistence type="predicted"/>
<keyword evidence="1" id="KW-0472">Membrane</keyword>
<evidence type="ECO:0000313" key="3">
    <source>
        <dbReference type="Proteomes" id="UP000245468"/>
    </source>
</evidence>
<organism evidence="2 3">
    <name type="scientific">Aquirufa nivalisilvae</name>
    <dbReference type="NCBI Taxonomy" id="2516557"/>
    <lineage>
        <taxon>Bacteria</taxon>
        <taxon>Pseudomonadati</taxon>
        <taxon>Bacteroidota</taxon>
        <taxon>Cytophagia</taxon>
        <taxon>Cytophagales</taxon>
        <taxon>Flectobacillaceae</taxon>
        <taxon>Aquirufa</taxon>
    </lineage>
</organism>
<feature type="transmembrane region" description="Helical" evidence="1">
    <location>
        <begin position="104"/>
        <end position="126"/>
    </location>
</feature>
<feature type="transmembrane region" description="Helical" evidence="1">
    <location>
        <begin position="12"/>
        <end position="31"/>
    </location>
</feature>
<keyword evidence="1" id="KW-1133">Transmembrane helix</keyword>
<sequence>MEKILRLNSDICTMLKLISFYGGLGLVLWGLHQSSLASWLHQDVKFIWAFFFFLAYLSHALHQIGWKNDREKFIPFHMASLAIRFIASLIFIGVFGYIGTPEMILFVGNFFVLYLCSTNFEIIGLLRNLRRF</sequence>
<name>A0A2S2DSP0_9BACT</name>
<evidence type="ECO:0000256" key="1">
    <source>
        <dbReference type="SAM" id="Phobius"/>
    </source>
</evidence>
<keyword evidence="1" id="KW-0812">Transmembrane</keyword>
<dbReference type="RefSeq" id="WP_269025675.1">
    <property type="nucleotide sequence ID" value="NZ_JAANOJ010000005.1"/>
</dbReference>
<feature type="transmembrane region" description="Helical" evidence="1">
    <location>
        <begin position="46"/>
        <end position="66"/>
    </location>
</feature>